<keyword evidence="7" id="KW-0325">Glycoprotein</keyword>
<reference evidence="9" key="1">
    <citation type="submission" date="2021-05" db="EMBL/GenBank/DDBJ databases">
        <title>A comprehensive genomic history of the evolution of penguins.</title>
        <authorList>
            <person name="Bi X."/>
        </authorList>
    </citation>
    <scope>NUCLEOTIDE SEQUENCE</scope>
    <source>
        <strain evidence="9">Gentoo_SouthGeorgia</strain>
        <tissue evidence="9">Blood</tissue>
    </source>
</reference>
<comment type="subcellular location">
    <subcellularLocation>
        <location evidence="1">Membrane</location>
        <topology evidence="1">Single-pass type I membrane protein</topology>
    </subcellularLocation>
</comment>
<gene>
    <name evidence="9" type="primary">Fam174c</name>
    <name evidence="9" type="ORF">KCX86_0005231</name>
</gene>
<dbReference type="GO" id="GO:0016020">
    <property type="term" value="C:membrane"/>
    <property type="evidence" value="ECO:0007669"/>
    <property type="project" value="UniProtKB-SubCell"/>
</dbReference>
<evidence type="ECO:0000256" key="5">
    <source>
        <dbReference type="ARBA" id="ARBA00022989"/>
    </source>
</evidence>
<keyword evidence="4" id="KW-0732">Signal</keyword>
<sequence>RPSTPPGSRRPPGSGLPVLKRAVYVLSALSLLAALYFLLRAFRPRSEGPRNERKTHFRLKKPQRKKYGLLSNYDENIEMASFDSDEDTVFETRNLRR</sequence>
<protein>
    <submittedName>
        <fullName evidence="9">F174C protein</fullName>
    </submittedName>
</protein>
<evidence type="ECO:0000256" key="8">
    <source>
        <dbReference type="SAM" id="Phobius"/>
    </source>
</evidence>
<dbReference type="InterPro" id="IPR009565">
    <property type="entry name" value="FAM174-like"/>
</dbReference>
<comment type="similarity">
    <text evidence="2">Belongs to the FAM174 family.</text>
</comment>
<name>A0AA40GI79_PYGPA</name>
<feature type="transmembrane region" description="Helical" evidence="8">
    <location>
        <begin position="22"/>
        <end position="42"/>
    </location>
</feature>
<evidence type="ECO:0000256" key="1">
    <source>
        <dbReference type="ARBA" id="ARBA00004479"/>
    </source>
</evidence>
<dbReference type="Proteomes" id="UP001177209">
    <property type="component" value="Unassembled WGS sequence"/>
</dbReference>
<comment type="caution">
    <text evidence="9">The sequence shown here is derived from an EMBL/GenBank/DDBJ whole genome shotgun (WGS) entry which is preliminary data.</text>
</comment>
<proteinExistence type="inferred from homology"/>
<evidence type="ECO:0000256" key="6">
    <source>
        <dbReference type="ARBA" id="ARBA00023136"/>
    </source>
</evidence>
<evidence type="ECO:0000256" key="7">
    <source>
        <dbReference type="ARBA" id="ARBA00023180"/>
    </source>
</evidence>
<evidence type="ECO:0000313" key="10">
    <source>
        <dbReference type="Proteomes" id="UP001177209"/>
    </source>
</evidence>
<dbReference type="PANTHER" id="PTHR28607:SF2">
    <property type="entry name" value="PROTEIN FAM174C"/>
    <property type="match status" value="1"/>
</dbReference>
<accession>A0AA40GI79</accession>
<keyword evidence="3 8" id="KW-0812">Transmembrane</keyword>
<organism evidence="9 10">
    <name type="scientific">Pygoscelis papua</name>
    <name type="common">Gentoo penguin</name>
    <dbReference type="NCBI Taxonomy" id="30457"/>
    <lineage>
        <taxon>Eukaryota</taxon>
        <taxon>Metazoa</taxon>
        <taxon>Chordata</taxon>
        <taxon>Craniata</taxon>
        <taxon>Vertebrata</taxon>
        <taxon>Euteleostomi</taxon>
        <taxon>Archelosauria</taxon>
        <taxon>Archosauria</taxon>
        <taxon>Dinosauria</taxon>
        <taxon>Saurischia</taxon>
        <taxon>Theropoda</taxon>
        <taxon>Coelurosauria</taxon>
        <taxon>Aves</taxon>
        <taxon>Neognathae</taxon>
        <taxon>Neoaves</taxon>
        <taxon>Aequornithes</taxon>
        <taxon>Sphenisciformes</taxon>
        <taxon>Spheniscidae</taxon>
        <taxon>Pygoscelis</taxon>
    </lineage>
</organism>
<keyword evidence="6 8" id="KW-0472">Membrane</keyword>
<keyword evidence="10" id="KW-1185">Reference proteome</keyword>
<dbReference type="EMBL" id="JAHCLZ010015242">
    <property type="protein sequence ID" value="KAK1186646.1"/>
    <property type="molecule type" value="Genomic_DNA"/>
</dbReference>
<evidence type="ECO:0000313" key="9">
    <source>
        <dbReference type="EMBL" id="KAK1186646.1"/>
    </source>
</evidence>
<feature type="non-terminal residue" evidence="9">
    <location>
        <position position="97"/>
    </location>
</feature>
<keyword evidence="5 8" id="KW-1133">Transmembrane helix</keyword>
<dbReference type="AlphaFoldDB" id="A0AA40GI79"/>
<dbReference type="PANTHER" id="PTHR28607">
    <property type="entry name" value="EXPRESSED PROTEIN"/>
    <property type="match status" value="1"/>
</dbReference>
<feature type="non-terminal residue" evidence="9">
    <location>
        <position position="1"/>
    </location>
</feature>
<dbReference type="GO" id="GO:0005576">
    <property type="term" value="C:extracellular region"/>
    <property type="evidence" value="ECO:0007669"/>
    <property type="project" value="TreeGrafter"/>
</dbReference>
<evidence type="ECO:0000256" key="4">
    <source>
        <dbReference type="ARBA" id="ARBA00022729"/>
    </source>
</evidence>
<evidence type="ECO:0000256" key="2">
    <source>
        <dbReference type="ARBA" id="ARBA00006986"/>
    </source>
</evidence>
<evidence type="ECO:0000256" key="3">
    <source>
        <dbReference type="ARBA" id="ARBA00022692"/>
    </source>
</evidence>